<reference evidence="5" key="1">
    <citation type="submission" date="2021-04" db="EMBL/GenBank/DDBJ databases">
        <title>Draft genome sequence of Xylanibacillus composti strain K13.</title>
        <authorList>
            <person name="Uke A."/>
            <person name="Chhe C."/>
            <person name="Baramee S."/>
            <person name="Kosugi A."/>
        </authorList>
    </citation>
    <scope>NUCLEOTIDE SEQUENCE</scope>
    <source>
        <strain evidence="5">K13</strain>
    </source>
</reference>
<dbReference type="Pfam" id="PF12833">
    <property type="entry name" value="HTH_18"/>
    <property type="match status" value="1"/>
</dbReference>
<dbReference type="Pfam" id="PF02311">
    <property type="entry name" value="AraC_binding"/>
    <property type="match status" value="1"/>
</dbReference>
<dbReference type="SMART" id="SM00342">
    <property type="entry name" value="HTH_ARAC"/>
    <property type="match status" value="1"/>
</dbReference>
<dbReference type="InterPro" id="IPR018062">
    <property type="entry name" value="HTH_AraC-typ_CS"/>
</dbReference>
<organism evidence="5 6">
    <name type="scientific">Xylanibacillus composti</name>
    <dbReference type="NCBI Taxonomy" id="1572762"/>
    <lineage>
        <taxon>Bacteria</taxon>
        <taxon>Bacillati</taxon>
        <taxon>Bacillota</taxon>
        <taxon>Bacilli</taxon>
        <taxon>Bacillales</taxon>
        <taxon>Paenibacillaceae</taxon>
        <taxon>Xylanibacillus</taxon>
    </lineage>
</organism>
<dbReference type="InterPro" id="IPR014710">
    <property type="entry name" value="RmlC-like_jellyroll"/>
</dbReference>
<dbReference type="PANTHER" id="PTHR43280">
    <property type="entry name" value="ARAC-FAMILY TRANSCRIPTIONAL REGULATOR"/>
    <property type="match status" value="1"/>
</dbReference>
<dbReference type="RefSeq" id="WP_213411590.1">
    <property type="nucleotide sequence ID" value="NZ_BOVK01000018.1"/>
</dbReference>
<dbReference type="SUPFAM" id="SSF46689">
    <property type="entry name" value="Homeodomain-like"/>
    <property type="match status" value="2"/>
</dbReference>
<name>A0A8J4H0T2_9BACL</name>
<dbReference type="Gene3D" id="2.60.120.10">
    <property type="entry name" value="Jelly Rolls"/>
    <property type="match status" value="1"/>
</dbReference>
<feature type="domain" description="HTH araC/xylS-type" evidence="4">
    <location>
        <begin position="180"/>
        <end position="279"/>
    </location>
</feature>
<dbReference type="PROSITE" id="PS00041">
    <property type="entry name" value="HTH_ARAC_FAMILY_1"/>
    <property type="match status" value="1"/>
</dbReference>
<dbReference type="InterPro" id="IPR037923">
    <property type="entry name" value="HTH-like"/>
</dbReference>
<dbReference type="InterPro" id="IPR020449">
    <property type="entry name" value="Tscrpt_reg_AraC-type_HTH"/>
</dbReference>
<evidence type="ECO:0000313" key="5">
    <source>
        <dbReference type="EMBL" id="GIQ68837.1"/>
    </source>
</evidence>
<protein>
    <submittedName>
        <fullName evidence="5">AraC family transcriptional regulator</fullName>
    </submittedName>
</protein>
<dbReference type="AlphaFoldDB" id="A0A8J4H0T2"/>
<proteinExistence type="predicted"/>
<evidence type="ECO:0000256" key="1">
    <source>
        <dbReference type="ARBA" id="ARBA00023015"/>
    </source>
</evidence>
<comment type="caution">
    <text evidence="5">The sequence shown here is derived from an EMBL/GenBank/DDBJ whole genome shotgun (WGS) entry which is preliminary data.</text>
</comment>
<sequence length="283" mass="33534">MLEMMADTMSRFHLRHRDQQPLTVAMHAHPFYEIFYFHKGRCRYLIGDRIYDLAPGNVILMHGMTLHCANVDPDEEYVRTVIHFTPSYIEGAVHFPHALDLLNPFRKLKNVCLPLNPEQQTEFEQLLARLDRLQAAKDPISYNRLHLAFLDLLTVLYGYAEERLKIADEHKYPEKMRGAQSIIAYLERHYMDDVHLDDLERELHLSKHYMAKIFKETTGITIFTYLYTKRINESKILLITHPEMKITDIGYRVGFKHPAHFSRVFRQQTGCTPEQFRKQEVWT</sequence>
<dbReference type="InterPro" id="IPR009057">
    <property type="entry name" value="Homeodomain-like_sf"/>
</dbReference>
<dbReference type="InterPro" id="IPR018060">
    <property type="entry name" value="HTH_AraC"/>
</dbReference>
<dbReference type="GO" id="GO:0003700">
    <property type="term" value="F:DNA-binding transcription factor activity"/>
    <property type="evidence" value="ECO:0007669"/>
    <property type="project" value="InterPro"/>
</dbReference>
<evidence type="ECO:0000259" key="4">
    <source>
        <dbReference type="PROSITE" id="PS01124"/>
    </source>
</evidence>
<gene>
    <name evidence="5" type="ORF">XYCOK13_16610</name>
</gene>
<dbReference type="GO" id="GO:0043565">
    <property type="term" value="F:sequence-specific DNA binding"/>
    <property type="evidence" value="ECO:0007669"/>
    <property type="project" value="InterPro"/>
</dbReference>
<keyword evidence="1" id="KW-0805">Transcription regulation</keyword>
<dbReference type="EMBL" id="BOVK01000018">
    <property type="protein sequence ID" value="GIQ68837.1"/>
    <property type="molecule type" value="Genomic_DNA"/>
</dbReference>
<evidence type="ECO:0000256" key="3">
    <source>
        <dbReference type="ARBA" id="ARBA00023163"/>
    </source>
</evidence>
<keyword evidence="6" id="KW-1185">Reference proteome</keyword>
<dbReference type="InterPro" id="IPR003313">
    <property type="entry name" value="AraC-bd"/>
</dbReference>
<evidence type="ECO:0000256" key="2">
    <source>
        <dbReference type="ARBA" id="ARBA00023125"/>
    </source>
</evidence>
<dbReference type="PROSITE" id="PS01124">
    <property type="entry name" value="HTH_ARAC_FAMILY_2"/>
    <property type="match status" value="1"/>
</dbReference>
<accession>A0A8J4H0T2</accession>
<dbReference type="Gene3D" id="1.10.10.60">
    <property type="entry name" value="Homeodomain-like"/>
    <property type="match status" value="2"/>
</dbReference>
<dbReference type="PANTHER" id="PTHR43280:SF28">
    <property type="entry name" value="HTH-TYPE TRANSCRIPTIONAL ACTIVATOR RHAS"/>
    <property type="match status" value="1"/>
</dbReference>
<evidence type="ECO:0000313" key="6">
    <source>
        <dbReference type="Proteomes" id="UP000677918"/>
    </source>
</evidence>
<keyword evidence="3" id="KW-0804">Transcription</keyword>
<dbReference type="Proteomes" id="UP000677918">
    <property type="component" value="Unassembled WGS sequence"/>
</dbReference>
<keyword evidence="2" id="KW-0238">DNA-binding</keyword>
<dbReference type="SUPFAM" id="SSF51215">
    <property type="entry name" value="Regulatory protein AraC"/>
    <property type="match status" value="1"/>
</dbReference>
<dbReference type="PRINTS" id="PR00032">
    <property type="entry name" value="HTHARAC"/>
</dbReference>